<dbReference type="PANTHER" id="PTHR43135">
    <property type="entry name" value="ALPHA-D-RIBOSE 1-METHYLPHOSPHONATE 5-TRIPHOSPHATE DIPHOSPHATASE"/>
    <property type="match status" value="1"/>
</dbReference>
<proteinExistence type="predicted"/>
<dbReference type="RefSeq" id="WP_009246163.1">
    <property type="nucleotide sequence ID" value="NZ_CACRSY010000014.1"/>
</dbReference>
<dbReference type="PANTHER" id="PTHR43135:SF3">
    <property type="entry name" value="ALPHA-D-RIBOSE 1-METHYLPHOSPHONATE 5-TRIPHOSPHATE DIPHOSPHATASE"/>
    <property type="match status" value="1"/>
</dbReference>
<name>A0A6N2V852_BLAHA</name>
<dbReference type="AlphaFoldDB" id="A0A6N2V852"/>
<dbReference type="Gene3D" id="3.20.20.140">
    <property type="entry name" value="Metal-dependent hydrolases"/>
    <property type="match status" value="1"/>
</dbReference>
<dbReference type="InterPro" id="IPR006680">
    <property type="entry name" value="Amidohydro-rel"/>
</dbReference>
<accession>A0A6N2V852</accession>
<dbReference type="GO" id="GO:0016787">
    <property type="term" value="F:hydrolase activity"/>
    <property type="evidence" value="ECO:0007669"/>
    <property type="project" value="InterPro"/>
</dbReference>
<evidence type="ECO:0000259" key="1">
    <source>
        <dbReference type="Pfam" id="PF01979"/>
    </source>
</evidence>
<evidence type="ECO:0000313" key="2">
    <source>
        <dbReference type="EMBL" id="VYT23146.1"/>
    </source>
</evidence>
<dbReference type="Pfam" id="PF01979">
    <property type="entry name" value="Amidohydro_1"/>
    <property type="match status" value="1"/>
</dbReference>
<dbReference type="EMBL" id="CACRSY010000014">
    <property type="protein sequence ID" value="VYT23146.1"/>
    <property type="molecule type" value="Genomic_DNA"/>
</dbReference>
<protein>
    <recommendedName>
        <fullName evidence="1">Amidohydrolase-related domain-containing protein</fullName>
    </recommendedName>
</protein>
<gene>
    <name evidence="2" type="ORF">BHLFYP23_00746</name>
</gene>
<feature type="domain" description="Amidohydrolase-related" evidence="1">
    <location>
        <begin position="32"/>
        <end position="245"/>
    </location>
</feature>
<sequence>MFGENHAHIFMNGLNYRAAVNCHKNGVDTDVIHKHFQAYQEKGVSFVRDGGDALGVSEKAREIASKYGIIYRTPVFAIHKKGHYGGIVGRPFENMKEYADLVKEVKKRGGDFIKIMTTGIMNFDTDGSVTEKPLGFDEVKEMVHIAHEEGFSVMAHTNGARAVREAAVAGADSIEHGNYVDEEAMWAMKENKTVWVPTITVVKNMIGCGRFSDEVLEKIWETGSRNIQRGYEIGVQLALGSDAGAYLVPHGQGIKDEWECFQEILGKNNKEVTEMLLEGESKIQEKFIRR</sequence>
<dbReference type="SUPFAM" id="SSF51556">
    <property type="entry name" value="Metallo-dependent hydrolases"/>
    <property type="match status" value="1"/>
</dbReference>
<organism evidence="2">
    <name type="scientific">Blautia hansenii</name>
    <name type="common">Ruminococcus hansenii</name>
    <dbReference type="NCBI Taxonomy" id="1322"/>
    <lineage>
        <taxon>Bacteria</taxon>
        <taxon>Bacillati</taxon>
        <taxon>Bacillota</taxon>
        <taxon>Clostridia</taxon>
        <taxon>Lachnospirales</taxon>
        <taxon>Lachnospiraceae</taxon>
        <taxon>Blautia</taxon>
    </lineage>
</organism>
<dbReference type="InterPro" id="IPR032466">
    <property type="entry name" value="Metal_Hydrolase"/>
</dbReference>
<reference evidence="2" key="1">
    <citation type="submission" date="2019-11" db="EMBL/GenBank/DDBJ databases">
        <authorList>
            <person name="Feng L."/>
        </authorList>
    </citation>
    <scope>NUCLEOTIDE SEQUENCE</scope>
    <source>
        <strain evidence="2">BhanseniiLFYP23</strain>
    </source>
</reference>
<dbReference type="InterPro" id="IPR051781">
    <property type="entry name" value="Metallo-dep_Hydrolase"/>
</dbReference>